<dbReference type="InterPro" id="IPR003892">
    <property type="entry name" value="CUE"/>
</dbReference>
<evidence type="ECO:0000256" key="8">
    <source>
        <dbReference type="ARBA" id="ARBA00035713"/>
    </source>
</evidence>
<comment type="similarity">
    <text evidence="6">Belongs to the AUP1 family.</text>
</comment>
<accession>A0ABN8LWA8</accession>
<evidence type="ECO:0000256" key="2">
    <source>
        <dbReference type="ARBA" id="ARBA00004502"/>
    </source>
</evidence>
<feature type="transmembrane region" description="Helical" evidence="10">
    <location>
        <begin position="20"/>
        <end position="49"/>
    </location>
</feature>
<dbReference type="PROSITE" id="PS51140">
    <property type="entry name" value="CUE"/>
    <property type="match status" value="1"/>
</dbReference>
<dbReference type="PANTHER" id="PTHR15486">
    <property type="entry name" value="ANCIENT UBIQUITOUS PROTEIN"/>
    <property type="match status" value="1"/>
</dbReference>
<keyword evidence="13" id="KW-1185">Reference proteome</keyword>
<evidence type="ECO:0000313" key="12">
    <source>
        <dbReference type="EMBL" id="CAH3021574.1"/>
    </source>
</evidence>
<comment type="subcellular location">
    <subcellularLocation>
        <location evidence="1">Endoplasmic reticulum membrane</location>
        <topology evidence="1">Peripheral membrane protein</topology>
    </subcellularLocation>
    <subcellularLocation>
        <location evidence="2">Lipid droplet</location>
    </subcellularLocation>
</comment>
<gene>
    <name evidence="12" type="ORF">PEVE_00011907</name>
</gene>
<keyword evidence="10" id="KW-1133">Transmembrane helix</keyword>
<keyword evidence="5 10" id="KW-0472">Membrane</keyword>
<dbReference type="Gene3D" id="1.10.8.10">
    <property type="entry name" value="DNA helicase RuvA subunit, C-terminal domain"/>
    <property type="match status" value="1"/>
</dbReference>
<dbReference type="Proteomes" id="UP001159427">
    <property type="component" value="Unassembled WGS sequence"/>
</dbReference>
<dbReference type="CDD" id="cd14420">
    <property type="entry name" value="CUE_AUP1"/>
    <property type="match status" value="1"/>
</dbReference>
<evidence type="ECO:0000256" key="1">
    <source>
        <dbReference type="ARBA" id="ARBA00004406"/>
    </source>
</evidence>
<feature type="region of interest" description="Disordered" evidence="9">
    <location>
        <begin position="276"/>
        <end position="302"/>
    </location>
</feature>
<reference evidence="12 13" key="1">
    <citation type="submission" date="2022-05" db="EMBL/GenBank/DDBJ databases">
        <authorList>
            <consortium name="Genoscope - CEA"/>
            <person name="William W."/>
        </authorList>
    </citation>
    <scope>NUCLEOTIDE SEQUENCE [LARGE SCALE GENOMIC DNA]</scope>
</reference>
<sequence>MEVNSVGFLSFFFRFPDGGALLMLLFYIPCGLLLVVFRFFFGLQLLLIMSILPKESLVRRLLFRVSSAILGVAVTQEGYENYIKGQHKVVISNHVTALDNVAIETILPSIMPFSKCDCPWLVKWILGYQEFTSDKDRENIDDNIKEHLQESTTPLLVFPEEQITNGKRGLMKFSPWGFQFSSTVLPVLISVRRPLIIQIPAHVLESGWWQDLFWSMFVPYTHYHIRILPPMESKSDDVCSDLQKLMASALGVTPTSYSSEDVSELIKQINLQAARALSQQPKPAPNGRNPPNQDPNNTSPNTRLTRMVQQVKDVLPQVPATVISRDLSRTHCVDTTITNILEGRVSYVPEKENSKTESSSDAKITPARVSNETTPTKTQDVTFSRFPEERQKLLNERKAMMLENARR</sequence>
<feature type="compositionally biased region" description="Polar residues" evidence="9">
    <location>
        <begin position="361"/>
        <end position="382"/>
    </location>
</feature>
<evidence type="ECO:0000256" key="7">
    <source>
        <dbReference type="ARBA" id="ARBA00035685"/>
    </source>
</evidence>
<dbReference type="PANTHER" id="PTHR15486:SF96">
    <property type="entry name" value="LIPID DROPLET-REGULATING VLDL ASSEMBLY FACTOR AUP1"/>
    <property type="match status" value="1"/>
</dbReference>
<evidence type="ECO:0000256" key="9">
    <source>
        <dbReference type="SAM" id="MobiDB-lite"/>
    </source>
</evidence>
<evidence type="ECO:0000256" key="3">
    <source>
        <dbReference type="ARBA" id="ARBA00022677"/>
    </source>
</evidence>
<name>A0ABN8LWA8_9CNID</name>
<keyword evidence="4" id="KW-0256">Endoplasmic reticulum</keyword>
<feature type="domain" description="CUE" evidence="11">
    <location>
        <begin position="303"/>
        <end position="345"/>
    </location>
</feature>
<protein>
    <recommendedName>
        <fullName evidence="7">Lipid droplet-regulating VLDL assembly factor AUP1</fullName>
    </recommendedName>
    <alternativeName>
        <fullName evidence="8">Ancient ubiquitous protein 1</fullName>
    </alternativeName>
</protein>
<dbReference type="InterPro" id="IPR002123">
    <property type="entry name" value="Plipid/glycerol_acylTrfase"/>
</dbReference>
<evidence type="ECO:0000256" key="10">
    <source>
        <dbReference type="SAM" id="Phobius"/>
    </source>
</evidence>
<dbReference type="SMART" id="SM00563">
    <property type="entry name" value="PlsC"/>
    <property type="match status" value="1"/>
</dbReference>
<dbReference type="InterPro" id="IPR048056">
    <property type="entry name" value="AUP1_CUE"/>
</dbReference>
<feature type="compositionally biased region" description="Polar residues" evidence="9">
    <location>
        <begin position="289"/>
        <end position="302"/>
    </location>
</feature>
<dbReference type="EMBL" id="CALNXI010000187">
    <property type="protein sequence ID" value="CAH3021574.1"/>
    <property type="molecule type" value="Genomic_DNA"/>
</dbReference>
<dbReference type="Pfam" id="PF02845">
    <property type="entry name" value="CUE"/>
    <property type="match status" value="1"/>
</dbReference>
<evidence type="ECO:0000256" key="6">
    <source>
        <dbReference type="ARBA" id="ARBA00035634"/>
    </source>
</evidence>
<organism evidence="12 13">
    <name type="scientific">Porites evermanni</name>
    <dbReference type="NCBI Taxonomy" id="104178"/>
    <lineage>
        <taxon>Eukaryota</taxon>
        <taxon>Metazoa</taxon>
        <taxon>Cnidaria</taxon>
        <taxon>Anthozoa</taxon>
        <taxon>Hexacorallia</taxon>
        <taxon>Scleractinia</taxon>
        <taxon>Fungiina</taxon>
        <taxon>Poritidae</taxon>
        <taxon>Porites</taxon>
    </lineage>
</organism>
<proteinExistence type="inferred from homology"/>
<keyword evidence="3" id="KW-0551">Lipid droplet</keyword>
<dbReference type="SMART" id="SM00546">
    <property type="entry name" value="CUE"/>
    <property type="match status" value="1"/>
</dbReference>
<evidence type="ECO:0000313" key="13">
    <source>
        <dbReference type="Proteomes" id="UP001159427"/>
    </source>
</evidence>
<evidence type="ECO:0000256" key="4">
    <source>
        <dbReference type="ARBA" id="ARBA00022824"/>
    </source>
</evidence>
<feature type="region of interest" description="Disordered" evidence="9">
    <location>
        <begin position="349"/>
        <end position="385"/>
    </location>
</feature>
<evidence type="ECO:0000256" key="5">
    <source>
        <dbReference type="ARBA" id="ARBA00023136"/>
    </source>
</evidence>
<keyword evidence="10" id="KW-0812">Transmembrane</keyword>
<evidence type="ECO:0000259" key="11">
    <source>
        <dbReference type="PROSITE" id="PS51140"/>
    </source>
</evidence>
<dbReference type="SUPFAM" id="SSF69593">
    <property type="entry name" value="Glycerol-3-phosphate (1)-acyltransferase"/>
    <property type="match status" value="1"/>
</dbReference>
<feature type="compositionally biased region" description="Basic and acidic residues" evidence="9">
    <location>
        <begin position="349"/>
        <end position="360"/>
    </location>
</feature>
<comment type="caution">
    <text evidence="12">The sequence shown here is derived from an EMBL/GenBank/DDBJ whole genome shotgun (WGS) entry which is preliminary data.</text>
</comment>